<organism evidence="4 5">
    <name type="scientific">Hominiventricola filiformis</name>
    <dbReference type="NCBI Taxonomy" id="2885352"/>
    <lineage>
        <taxon>Bacteria</taxon>
        <taxon>Bacillati</taxon>
        <taxon>Bacillota</taxon>
        <taxon>Clostridia</taxon>
        <taxon>Lachnospirales</taxon>
        <taxon>Lachnospiraceae</taxon>
        <taxon>Hominiventricola</taxon>
    </lineage>
</organism>
<protein>
    <submittedName>
        <fullName evidence="4">DUF5717 family protein</fullName>
    </submittedName>
</protein>
<dbReference type="RefSeq" id="WP_308458706.1">
    <property type="nucleotide sequence ID" value="NZ_JAJEPS010000002.1"/>
</dbReference>
<reference evidence="4 5" key="1">
    <citation type="submission" date="2021-10" db="EMBL/GenBank/DDBJ databases">
        <title>Anaerobic single-cell dispensing facilitates the cultivation of human gut bacteria.</title>
        <authorList>
            <person name="Afrizal A."/>
        </authorList>
    </citation>
    <scope>NUCLEOTIDE SEQUENCE [LARGE SCALE GENOMIC DNA]</scope>
    <source>
        <strain evidence="4 5">CLA-AA-H276</strain>
    </source>
</reference>
<dbReference type="InterPro" id="IPR043775">
    <property type="entry name" value="DUF5717_N"/>
</dbReference>
<proteinExistence type="predicted"/>
<feature type="domain" description="DUF5717" evidence="2">
    <location>
        <begin position="732"/>
        <end position="1033"/>
    </location>
</feature>
<accession>A0AAE3A396</accession>
<dbReference type="EMBL" id="JAJEPS010000002">
    <property type="protein sequence ID" value="MCC2125251.1"/>
    <property type="molecule type" value="Genomic_DNA"/>
</dbReference>
<gene>
    <name evidence="4" type="ORF">LKD36_03545</name>
</gene>
<dbReference type="InterPro" id="IPR043774">
    <property type="entry name" value="DUF5717_C"/>
</dbReference>
<evidence type="ECO:0000259" key="2">
    <source>
        <dbReference type="Pfam" id="PF18983"/>
    </source>
</evidence>
<comment type="caution">
    <text evidence="4">The sequence shown here is derived from an EMBL/GenBank/DDBJ whole genome shotgun (WGS) entry which is preliminary data.</text>
</comment>
<dbReference type="Pfam" id="PF18984">
    <property type="entry name" value="DUF5717_N"/>
    <property type="match status" value="2"/>
</dbReference>
<feature type="domain" description="DUF5717" evidence="3">
    <location>
        <begin position="147"/>
        <end position="723"/>
    </location>
</feature>
<evidence type="ECO:0000313" key="5">
    <source>
        <dbReference type="Proteomes" id="UP001198220"/>
    </source>
</evidence>
<feature type="domain" description="DUF5717" evidence="3">
    <location>
        <begin position="1"/>
        <end position="111"/>
    </location>
</feature>
<evidence type="ECO:0000313" key="4">
    <source>
        <dbReference type="EMBL" id="MCC2125251.1"/>
    </source>
</evidence>
<sequence>MKEKIIDFSNGIFTYEQVRLRTEPEALYLRSEEGRTVKGSFIINSLDERRVKGVLYTELPGLRFQKTAFFGRASRIEYEYHPDNLIPGENCEAEILLVSNAGEYHIPVKAEYVVPEVREEEEIPLPKEEPSGQAVDQPCRMGGGRREEWKTKRELEKQTAELFQLLEQERRGAISEKRATEQYRALTGRLAALSPDLSFGPVLDAWVMLREDRREEAGWLLRKYEKTRFFQLRDSTVRAFFLYVKDLWKQNGEEEFPSLPQVQKLYQKQPDNWHLVLLLMKMDHRLMENTRMSYKLLERQFRAGARNRLIYQAGFELLKKDPALFSTLDPFALQIFAWASAHGFLTPEMALMAAGQAGSVRRWSLLSMKLLKACYQTVPCRETVGAVCAAYIRGQRTDQEAFVWYQKGVELDARITNLYEYFMYALPDDYNRLLPRQVILYFDYHNTLTGKQKTAFYCNLVRYGGLEDPETEKLGRKLQEYLLEQLKGRRINEQLAWLYGRCLLTDTLDQESLYALADLLLIRKLICTDRRIRQVEVSYSQLKQVTTVPVSGGSALIPVYTPNARIVLLDEQGRRYEKTVSYDLKRLLIEPKFLQVCIQKLTGHTGLNLYRLDGNGSHRLSGENVETALALLSSGELSMDYERQLKLEYLQYERKHRRLETLSEAFFIKDAEKLSGKEQGVYIEILILLSRDREAWDLLRRVQCHTVEPRILMKLILRLKEEETADRVELLPWIRELFRKGICTEWTVSVLAEFCEGSMDDLLAVWKAAEQFELVFPHLEEQLLGQALFTESRIEEVFPVFQSMDDRGGDPVLISAFLNYVSWLDFVKEEPVPEGLFDSLETHLIWEDHLARVADLSYLKQLSALLLLTDSQKRLVKRLLGQPWLERRRFSFLSSLASYAEDPLSMKDYMTVEYRCNPEHRVVLHYVLEYHGKKNFDYMTEQLYPVCGGVFTRAFILFYGERLTWFFTEEKPDGTEVSTACRTFENREEHPEGVGRYERLCRMQKSLDYRQERPLKRMMREYDALSEMVAEQFRKR</sequence>
<dbReference type="AlphaFoldDB" id="A0AAE3A396"/>
<dbReference type="Proteomes" id="UP001198220">
    <property type="component" value="Unassembled WGS sequence"/>
</dbReference>
<keyword evidence="5" id="KW-1185">Reference proteome</keyword>
<dbReference type="Pfam" id="PF18983">
    <property type="entry name" value="DUF5717"/>
    <property type="match status" value="1"/>
</dbReference>
<name>A0AAE3A396_9FIRM</name>
<evidence type="ECO:0000259" key="3">
    <source>
        <dbReference type="Pfam" id="PF18984"/>
    </source>
</evidence>
<evidence type="ECO:0000256" key="1">
    <source>
        <dbReference type="SAM" id="MobiDB-lite"/>
    </source>
</evidence>
<feature type="region of interest" description="Disordered" evidence="1">
    <location>
        <begin position="123"/>
        <end position="147"/>
    </location>
</feature>